<keyword evidence="1" id="KW-0812">Transmembrane</keyword>
<evidence type="ECO:0000256" key="1">
    <source>
        <dbReference type="SAM" id="Phobius"/>
    </source>
</evidence>
<dbReference type="Pfam" id="PF04773">
    <property type="entry name" value="FecR"/>
    <property type="match status" value="1"/>
</dbReference>
<feature type="domain" description="Protein FecR C-terminal" evidence="3">
    <location>
        <begin position="234"/>
        <end position="299"/>
    </location>
</feature>
<accession>A9DRV7</accession>
<dbReference type="HOGENOM" id="CLU_050192_2_2_10"/>
<keyword evidence="1" id="KW-0472">Membrane</keyword>
<keyword evidence="1" id="KW-1133">Transmembrane helix</keyword>
<gene>
    <name evidence="4" type="ORF">KAOT1_16838</name>
</gene>
<evidence type="ECO:0000259" key="2">
    <source>
        <dbReference type="Pfam" id="PF04773"/>
    </source>
</evidence>
<reference evidence="4 5" key="1">
    <citation type="journal article" date="2011" name="J. Bacteriol.">
        <title>Genome sequence of the algicidal bacterium Kordia algicida OT-1.</title>
        <authorList>
            <person name="Lee H.S."/>
            <person name="Kang S.G."/>
            <person name="Kwon K.K."/>
            <person name="Lee J.H."/>
            <person name="Kim S.J."/>
        </authorList>
    </citation>
    <scope>NUCLEOTIDE SEQUENCE [LARGE SCALE GENOMIC DNA]</scope>
    <source>
        <strain evidence="4 5">OT-1</strain>
    </source>
</reference>
<organism evidence="4 5">
    <name type="scientific">Kordia algicida OT-1</name>
    <dbReference type="NCBI Taxonomy" id="391587"/>
    <lineage>
        <taxon>Bacteria</taxon>
        <taxon>Pseudomonadati</taxon>
        <taxon>Bacteroidota</taxon>
        <taxon>Flavobacteriia</taxon>
        <taxon>Flavobacteriales</taxon>
        <taxon>Flavobacteriaceae</taxon>
        <taxon>Kordia</taxon>
    </lineage>
</organism>
<dbReference type="EMBL" id="ABIB01000003">
    <property type="protein sequence ID" value="EDP96849.1"/>
    <property type="molecule type" value="Genomic_DNA"/>
</dbReference>
<dbReference type="AlphaFoldDB" id="A9DRV7"/>
<dbReference type="Gene3D" id="3.55.50.30">
    <property type="match status" value="1"/>
</dbReference>
<feature type="domain" description="FecR protein" evidence="2">
    <location>
        <begin position="102"/>
        <end position="192"/>
    </location>
</feature>
<name>A9DRV7_9FLAO</name>
<dbReference type="PIRSF" id="PIRSF018266">
    <property type="entry name" value="FecR"/>
    <property type="match status" value="1"/>
</dbReference>
<protein>
    <submittedName>
        <fullName evidence="4">Possible anti-sigma factor</fullName>
    </submittedName>
</protein>
<dbReference type="InterPro" id="IPR006860">
    <property type="entry name" value="FecR"/>
</dbReference>
<comment type="caution">
    <text evidence="4">The sequence shown here is derived from an EMBL/GenBank/DDBJ whole genome shotgun (WGS) entry which is preliminary data.</text>
</comment>
<dbReference type="InterPro" id="IPR032508">
    <property type="entry name" value="FecR_C"/>
</dbReference>
<feature type="transmembrane region" description="Helical" evidence="1">
    <location>
        <begin position="77"/>
        <end position="96"/>
    </location>
</feature>
<dbReference type="PANTHER" id="PTHR30273:SF2">
    <property type="entry name" value="PROTEIN FECR"/>
    <property type="match status" value="1"/>
</dbReference>
<dbReference type="Proteomes" id="UP000002945">
    <property type="component" value="Unassembled WGS sequence"/>
</dbReference>
<dbReference type="GO" id="GO:0016989">
    <property type="term" value="F:sigma factor antagonist activity"/>
    <property type="evidence" value="ECO:0007669"/>
    <property type="project" value="TreeGrafter"/>
</dbReference>
<evidence type="ECO:0000313" key="4">
    <source>
        <dbReference type="EMBL" id="EDP96849.1"/>
    </source>
</evidence>
<proteinExistence type="predicted"/>
<dbReference type="Gene3D" id="2.60.120.1440">
    <property type="match status" value="1"/>
</dbReference>
<evidence type="ECO:0000259" key="3">
    <source>
        <dbReference type="Pfam" id="PF16344"/>
    </source>
</evidence>
<dbReference type="InterPro" id="IPR012373">
    <property type="entry name" value="Ferrdict_sens_TM"/>
</dbReference>
<evidence type="ECO:0000313" key="5">
    <source>
        <dbReference type="Proteomes" id="UP000002945"/>
    </source>
</evidence>
<sequence length="304" mass="34752">MKEKNDDTFLARWLADTLTEEEKLRFENSEEYQDYLHIIESVDLMEAPSFDKKSVLKSIQQKQQIAEPKVRKIRTSWLYSAAAVILLFVGFSYFYVNADTNFETTFGDQMTVTLPDGSEAILNAKTTLSYNKNSWDSNRNIVLDGEAYFKVEKGEKFTVTTTSGTVEVLGTQFNVLTDDAIFEVKCHEGKVKVTSKNQETAILTQGNAFSFINGETTSWNFNTNDASWRDGESNFREMPIKHVITALQDQYGVQFNVDSIDTKQRFTGTFSHKNLKLALRTVFVPMEISYTFKDEKTVILKKAK</sequence>
<dbReference type="PANTHER" id="PTHR30273">
    <property type="entry name" value="PERIPLASMIC SIGNAL SENSOR AND SIGMA FACTOR ACTIVATOR FECR-RELATED"/>
    <property type="match status" value="1"/>
</dbReference>
<keyword evidence="5" id="KW-1185">Reference proteome</keyword>
<dbReference type="STRING" id="391587.KAOT1_16838"/>
<dbReference type="Pfam" id="PF16344">
    <property type="entry name" value="FecR_C"/>
    <property type="match status" value="1"/>
</dbReference>
<dbReference type="eggNOG" id="COG3712">
    <property type="taxonomic scope" value="Bacteria"/>
</dbReference>